<gene>
    <name evidence="7" type="ORF">TraAM80_02227</name>
</gene>
<dbReference type="OMA" id="MEGMARW"/>
<dbReference type="InterPro" id="IPR020422">
    <property type="entry name" value="TYR_PHOSPHATASE_DUAL_dom"/>
</dbReference>
<dbReference type="GO" id="GO:0004725">
    <property type="term" value="F:protein tyrosine phosphatase activity"/>
    <property type="evidence" value="ECO:0007669"/>
    <property type="project" value="TreeGrafter"/>
</dbReference>
<dbReference type="Proteomes" id="UP000283634">
    <property type="component" value="Unassembled WGS sequence"/>
</dbReference>
<evidence type="ECO:0000259" key="6">
    <source>
        <dbReference type="PROSITE" id="PS50056"/>
    </source>
</evidence>
<comment type="catalytic activity">
    <reaction evidence="4">
        <text>O-phospho-L-seryl-[protein] + H2O = L-seryl-[protein] + phosphate</text>
        <dbReference type="Rhea" id="RHEA:20629"/>
        <dbReference type="Rhea" id="RHEA-COMP:9863"/>
        <dbReference type="Rhea" id="RHEA-COMP:11604"/>
        <dbReference type="ChEBI" id="CHEBI:15377"/>
        <dbReference type="ChEBI" id="CHEBI:29999"/>
        <dbReference type="ChEBI" id="CHEBI:43474"/>
        <dbReference type="ChEBI" id="CHEBI:83421"/>
        <dbReference type="EC" id="3.1.3.16"/>
    </reaction>
</comment>
<dbReference type="Pfam" id="PF00782">
    <property type="entry name" value="DSPc"/>
    <property type="match status" value="1"/>
</dbReference>
<comment type="catalytic activity">
    <reaction evidence="5">
        <text>O-phospho-L-threonyl-[protein] + H2O = L-threonyl-[protein] + phosphate</text>
        <dbReference type="Rhea" id="RHEA:47004"/>
        <dbReference type="Rhea" id="RHEA-COMP:11060"/>
        <dbReference type="Rhea" id="RHEA-COMP:11605"/>
        <dbReference type="ChEBI" id="CHEBI:15377"/>
        <dbReference type="ChEBI" id="CHEBI:30013"/>
        <dbReference type="ChEBI" id="CHEBI:43474"/>
        <dbReference type="ChEBI" id="CHEBI:61977"/>
        <dbReference type="EC" id="3.1.3.16"/>
    </reaction>
</comment>
<evidence type="ECO:0000256" key="1">
    <source>
        <dbReference type="ARBA" id="ARBA00008601"/>
    </source>
</evidence>
<comment type="similarity">
    <text evidence="1">Belongs to the protein-tyrosine phosphatase family. Non-receptor class dual specificity subfamily.</text>
</comment>
<dbReference type="InterPro" id="IPR000387">
    <property type="entry name" value="Tyr_Pase_dom"/>
</dbReference>
<comment type="caution">
    <text evidence="7">The sequence shown here is derived from an EMBL/GenBank/DDBJ whole genome shotgun (WGS) entry which is preliminary data.</text>
</comment>
<dbReference type="EC" id="3.1.3.-" evidence="7"/>
<dbReference type="GO" id="GO:0005829">
    <property type="term" value="C:cytosol"/>
    <property type="evidence" value="ECO:0007669"/>
    <property type="project" value="TreeGrafter"/>
</dbReference>
<dbReference type="GO" id="GO:0004722">
    <property type="term" value="F:protein serine/threonine phosphatase activity"/>
    <property type="evidence" value="ECO:0007669"/>
    <property type="project" value="UniProtKB-EC"/>
</dbReference>
<evidence type="ECO:0000256" key="5">
    <source>
        <dbReference type="ARBA" id="ARBA00048336"/>
    </source>
</evidence>
<dbReference type="InterPro" id="IPR000340">
    <property type="entry name" value="Dual-sp_phosphatase_cat-dom"/>
</dbReference>
<dbReference type="GO" id="GO:0007165">
    <property type="term" value="P:signal transduction"/>
    <property type="evidence" value="ECO:0007669"/>
    <property type="project" value="TreeGrafter"/>
</dbReference>
<accession>A0A3R7M5D6</accession>
<keyword evidence="8" id="KW-1185">Reference proteome</keyword>
<dbReference type="AlphaFoldDB" id="A0A3R7M5D6"/>
<feature type="domain" description="Tyrosine specific protein phosphatases" evidence="6">
    <location>
        <begin position="246"/>
        <end position="319"/>
    </location>
</feature>
<dbReference type="SUPFAM" id="SSF52799">
    <property type="entry name" value="(Phosphotyrosine protein) phosphatases II"/>
    <property type="match status" value="1"/>
</dbReference>
<organism evidence="7 8">
    <name type="scientific">Trypanosoma rangeli</name>
    <dbReference type="NCBI Taxonomy" id="5698"/>
    <lineage>
        <taxon>Eukaryota</taxon>
        <taxon>Discoba</taxon>
        <taxon>Euglenozoa</taxon>
        <taxon>Kinetoplastea</taxon>
        <taxon>Metakinetoplastina</taxon>
        <taxon>Trypanosomatida</taxon>
        <taxon>Trypanosomatidae</taxon>
        <taxon>Trypanosoma</taxon>
        <taxon>Herpetosoma</taxon>
    </lineage>
</organism>
<dbReference type="OrthoDB" id="10252009at2759"/>
<evidence type="ECO:0000256" key="3">
    <source>
        <dbReference type="ARBA" id="ARBA00022912"/>
    </source>
</evidence>
<sequence>MYRRAYLPTYVRCLVTAPVLCFVVEAFCPSLLSLHRSLAFCVRVFLQDEMAAEVLKEYLLRWRRDERGRSLTSTAARTTSVALELPRSFRPHRIVPLVYLGALKDVADAWALHQRLLPEELLLTVSTCSRSSTPMLEMRELLPVRTPRKAGVAPRVQRLAVCSWERLSELVHNLSGGATSQAGAEKGVRETAAWLRHSLESRSFLGDGDSAEVPSRETAAGGGGTGLVYLKLCLPWRDEPAFPAREHFVVATALMQAVVNGLGKAVVCHCVAGASRSVTLVCAYLLRCCCSGGDAAGRAHGGAAEEAVKTVLEFVREVRLCACPNEGFMQQLTEYASLLLSANNRLT</sequence>
<proteinExistence type="inferred from homology"/>
<evidence type="ECO:0000313" key="7">
    <source>
        <dbReference type="EMBL" id="RNF09353.1"/>
    </source>
</evidence>
<name>A0A3R7M5D6_TRYRA</name>
<dbReference type="RefSeq" id="XP_029240920.1">
    <property type="nucleotide sequence ID" value="XM_029379238.1"/>
</dbReference>
<keyword evidence="2 7" id="KW-0378">Hydrolase</keyword>
<dbReference type="PROSITE" id="PS50056">
    <property type="entry name" value="TYR_PHOSPHATASE_2"/>
    <property type="match status" value="1"/>
</dbReference>
<reference evidence="7 8" key="1">
    <citation type="journal article" date="2018" name="BMC Genomics">
        <title>Genomic comparison of Trypanosoma conorhini and Trypanosoma rangeli to Trypanosoma cruzi strains of high and low virulence.</title>
        <authorList>
            <person name="Bradwell K.R."/>
            <person name="Koparde V.N."/>
            <person name="Matveyev A.V."/>
            <person name="Serrano M.G."/>
            <person name="Alves J.M."/>
            <person name="Parikh H."/>
            <person name="Huang B."/>
            <person name="Lee V."/>
            <person name="Espinosa-Alvarez O."/>
            <person name="Ortiz P.A."/>
            <person name="Costa-Martins A.G."/>
            <person name="Teixeira M.M."/>
            <person name="Buck G.A."/>
        </authorList>
    </citation>
    <scope>NUCLEOTIDE SEQUENCE [LARGE SCALE GENOMIC DNA]</scope>
    <source>
        <strain evidence="7 8">AM80</strain>
    </source>
</reference>
<keyword evidence="3" id="KW-0904">Protein phosphatase</keyword>
<dbReference type="SMART" id="SM00195">
    <property type="entry name" value="DSPc"/>
    <property type="match status" value="1"/>
</dbReference>
<dbReference type="PANTHER" id="PTHR45948">
    <property type="entry name" value="DUAL SPECIFICITY PROTEIN PHOSPHATASE DDB_G0269404-RELATED"/>
    <property type="match status" value="1"/>
</dbReference>
<dbReference type="CDD" id="cd14498">
    <property type="entry name" value="DSP"/>
    <property type="match status" value="1"/>
</dbReference>
<protein>
    <submittedName>
        <fullName evidence="7">Phosphoric monoester hydrolase</fullName>
        <ecNumber evidence="7">3.1.3.-</ecNumber>
    </submittedName>
</protein>
<evidence type="ECO:0000256" key="2">
    <source>
        <dbReference type="ARBA" id="ARBA00022801"/>
    </source>
</evidence>
<dbReference type="VEuPathDB" id="TriTrypDB:TRSC58_02898"/>
<dbReference type="GeneID" id="40326160"/>
<dbReference type="Gene3D" id="3.90.190.10">
    <property type="entry name" value="Protein tyrosine phosphatase superfamily"/>
    <property type="match status" value="1"/>
</dbReference>
<evidence type="ECO:0000256" key="4">
    <source>
        <dbReference type="ARBA" id="ARBA00047761"/>
    </source>
</evidence>
<dbReference type="PANTHER" id="PTHR45948:SF2">
    <property type="entry name" value="DUAL SPECIFICITY PROTEIN PHOSPHATASE"/>
    <property type="match status" value="1"/>
</dbReference>
<evidence type="ECO:0000313" key="8">
    <source>
        <dbReference type="Proteomes" id="UP000283634"/>
    </source>
</evidence>
<dbReference type="EMBL" id="MKGL01000049">
    <property type="protein sequence ID" value="RNF09353.1"/>
    <property type="molecule type" value="Genomic_DNA"/>
</dbReference>
<dbReference type="InterPro" id="IPR029021">
    <property type="entry name" value="Prot-tyrosine_phosphatase-like"/>
</dbReference>